<protein>
    <recommendedName>
        <fullName evidence="4">Lipoprotein</fullName>
    </recommendedName>
</protein>
<gene>
    <name evidence="2" type="ORF">FHR19_000396</name>
</gene>
<dbReference type="RefSeq" id="WP_184023671.1">
    <property type="nucleotide sequence ID" value="NZ_JACIJJ010000001.1"/>
</dbReference>
<evidence type="ECO:0008006" key="4">
    <source>
        <dbReference type="Google" id="ProtNLM"/>
    </source>
</evidence>
<keyword evidence="1" id="KW-0732">Signal</keyword>
<dbReference type="AlphaFoldDB" id="A0A7W9AML7"/>
<reference evidence="2 3" key="1">
    <citation type="submission" date="2020-08" db="EMBL/GenBank/DDBJ databases">
        <title>Genomic Encyclopedia of Type Strains, Phase IV (KMG-IV): sequencing the most valuable type-strain genomes for metagenomic binning, comparative biology and taxonomic classification.</title>
        <authorList>
            <person name="Goeker M."/>
        </authorList>
    </citation>
    <scope>NUCLEOTIDE SEQUENCE [LARGE SCALE GENOMIC DNA]</scope>
    <source>
        <strain evidence="2 3">DSM 27244</strain>
    </source>
</reference>
<accession>A0A7W9AML7</accession>
<evidence type="ECO:0000313" key="2">
    <source>
        <dbReference type="EMBL" id="MBB5697071.1"/>
    </source>
</evidence>
<evidence type="ECO:0000313" key="3">
    <source>
        <dbReference type="Proteomes" id="UP000557739"/>
    </source>
</evidence>
<dbReference type="EMBL" id="JACIJJ010000001">
    <property type="protein sequence ID" value="MBB5697071.1"/>
    <property type="molecule type" value="Genomic_DNA"/>
</dbReference>
<dbReference type="PROSITE" id="PS51257">
    <property type="entry name" value="PROKAR_LIPOPROTEIN"/>
    <property type="match status" value="1"/>
</dbReference>
<feature type="chain" id="PRO_5031255915" description="Lipoprotein" evidence="1">
    <location>
        <begin position="19"/>
        <end position="252"/>
    </location>
</feature>
<organism evidence="2 3">
    <name type="scientific">Sphingomonas yantingensis</name>
    <dbReference type="NCBI Taxonomy" id="1241761"/>
    <lineage>
        <taxon>Bacteria</taxon>
        <taxon>Pseudomonadati</taxon>
        <taxon>Pseudomonadota</taxon>
        <taxon>Alphaproteobacteria</taxon>
        <taxon>Sphingomonadales</taxon>
        <taxon>Sphingomonadaceae</taxon>
        <taxon>Sphingomonas</taxon>
    </lineage>
</organism>
<name>A0A7W9AML7_9SPHN</name>
<dbReference type="Proteomes" id="UP000557739">
    <property type="component" value="Unassembled WGS sequence"/>
</dbReference>
<proteinExistence type="predicted"/>
<evidence type="ECO:0000256" key="1">
    <source>
        <dbReference type="SAM" id="SignalP"/>
    </source>
</evidence>
<keyword evidence="3" id="KW-1185">Reference proteome</keyword>
<sequence length="252" mass="25990">MKMLASALTLSLMLAACSGSPEQPVAGADNGTTTVPAASSNAATSMGGDVAALPTPVPASAPASPMLSEPRACSAEIGAAEAKALVDQCRAVSPATRPPCNAANSCAMIRSEIIRSCALFGDDRPRECGSPGEAEQAADTVRLYYDAINARDYSVAYAQWGGEGQASGKSYADFARGFADTVSVKVSAREQEVEGGAGSLYATVPVTVDAVLADGRRQHFTGSYVVRRVNNVDGSTAEQRRWHLQSAKLNAG</sequence>
<comment type="caution">
    <text evidence="2">The sequence shown here is derived from an EMBL/GenBank/DDBJ whole genome shotgun (WGS) entry which is preliminary data.</text>
</comment>
<feature type="signal peptide" evidence="1">
    <location>
        <begin position="1"/>
        <end position="18"/>
    </location>
</feature>